<dbReference type="InterPro" id="IPR011640">
    <property type="entry name" value="Fe2_transport_prot_B_C"/>
</dbReference>
<dbReference type="EMBL" id="JAMTCG010000002">
    <property type="protein sequence ID" value="MCP2159578.1"/>
    <property type="molecule type" value="Genomic_DNA"/>
</dbReference>
<feature type="transmembrane region" description="Helical" evidence="1">
    <location>
        <begin position="475"/>
        <end position="492"/>
    </location>
</feature>
<dbReference type="RefSeq" id="WP_253653212.1">
    <property type="nucleotide sequence ID" value="NZ_BAAAOE010000001.1"/>
</dbReference>
<dbReference type="Pfam" id="PF02421">
    <property type="entry name" value="FeoB_N"/>
    <property type="match status" value="1"/>
</dbReference>
<evidence type="ECO:0000313" key="4">
    <source>
        <dbReference type="Proteomes" id="UP001205740"/>
    </source>
</evidence>
<dbReference type="Proteomes" id="UP001205740">
    <property type="component" value="Unassembled WGS sequence"/>
</dbReference>
<dbReference type="PANTHER" id="PTHR43185:SF1">
    <property type="entry name" value="FE(2+) TRANSPORTER FEOB"/>
    <property type="match status" value="1"/>
</dbReference>
<feature type="domain" description="FeoB-type G" evidence="2">
    <location>
        <begin position="18"/>
        <end position="194"/>
    </location>
</feature>
<proteinExistence type="predicted"/>
<keyword evidence="1" id="KW-1133">Transmembrane helix</keyword>
<dbReference type="Pfam" id="PF07670">
    <property type="entry name" value="Gate"/>
    <property type="match status" value="2"/>
</dbReference>
<sequence>MSCGPHGGPATAGAPPDTRRLALVGSPNSGKTTLFNALTGLRAKTGNYPGVTVARYEGRVALDGVPGADTDGVVLEDLPGTYSLDAISPDEQIVADVLDHDHTEFETPDALVVTLDATTLRRSLAMFAQVVGAGLPTCVVLTFTDELIRRQGGLDIGAFSRALGVPVVAVTGGRRSQLGPLRELLADPSSWSAPVVDPPTAVDEVGGWIESVLTSASYRMPELDRRTQRIDAVLLHPVWGTLVFFVTMFAFFQIIFTVATPLQDQVQAFFTFLGDQVQQHVTVGWLSSFLSDAVLGGVGSVLVFLPQIALLFILIALLEGVGYMARAAFLMDKVMSTAGLEGRAFVALLSSLACAIPGIMATRTLPSMRDRIATMMSAPLMTCSARLTVYVLLVGLLVSRDARVGPFGAQGVVMFALYLGGAVSAMVSAWLFSRFRRGSGPLLPFYMEMPPYRLPSVRSVLLSVYDACKGFVRKVFVIIFLTTVALWLLLNLPTRSDADFRAAGIDPNDNTATSAYVIDHSAAADVGRFIEPVFEPLGFDWRINVGVLASLSARETFVATLGQVAAATDPDDPAQALQSLKVSDGPREGQPLFTAPTITALLVFFLYALQCMSTIAVLRRESGSWRWPALAFGYLFVIAWGMAFLARTIVAAVV</sequence>
<dbReference type="PROSITE" id="PS51711">
    <property type="entry name" value="G_FEOB"/>
    <property type="match status" value="1"/>
</dbReference>
<reference evidence="3 4" key="1">
    <citation type="submission" date="2022-06" db="EMBL/GenBank/DDBJ databases">
        <title>Genomic Encyclopedia of Archaeal and Bacterial Type Strains, Phase II (KMG-II): from individual species to whole genera.</title>
        <authorList>
            <person name="Goeker M."/>
        </authorList>
    </citation>
    <scope>NUCLEOTIDE SEQUENCE [LARGE SCALE GENOMIC DNA]</scope>
    <source>
        <strain evidence="3 4">DSM 45037</strain>
    </source>
</reference>
<keyword evidence="4" id="KW-1185">Reference proteome</keyword>
<dbReference type="PRINTS" id="PR00326">
    <property type="entry name" value="GTP1OBG"/>
</dbReference>
<evidence type="ECO:0000313" key="3">
    <source>
        <dbReference type="EMBL" id="MCP2159578.1"/>
    </source>
</evidence>
<gene>
    <name evidence="3" type="ORF">LX12_000757</name>
</gene>
<feature type="transmembrane region" description="Helical" evidence="1">
    <location>
        <begin position="342"/>
        <end position="360"/>
    </location>
</feature>
<accession>A0ABT1H1E8</accession>
<feature type="transmembrane region" description="Helical" evidence="1">
    <location>
        <begin position="372"/>
        <end position="399"/>
    </location>
</feature>
<keyword evidence="1" id="KW-0472">Membrane</keyword>
<dbReference type="InterPro" id="IPR027417">
    <property type="entry name" value="P-loop_NTPase"/>
</dbReference>
<dbReference type="InterPro" id="IPR030389">
    <property type="entry name" value="G_FEOB_dom"/>
</dbReference>
<dbReference type="SUPFAM" id="SSF52540">
    <property type="entry name" value="P-loop containing nucleoside triphosphate hydrolases"/>
    <property type="match status" value="1"/>
</dbReference>
<dbReference type="Pfam" id="PF07664">
    <property type="entry name" value="FeoB_C"/>
    <property type="match status" value="1"/>
</dbReference>
<name>A0ABT1H1E8_9NOCA</name>
<feature type="transmembrane region" description="Helical" evidence="1">
    <location>
        <begin position="630"/>
        <end position="653"/>
    </location>
</feature>
<feature type="transmembrane region" description="Helical" evidence="1">
    <location>
        <begin position="233"/>
        <end position="256"/>
    </location>
</feature>
<keyword evidence="1" id="KW-0812">Transmembrane</keyword>
<dbReference type="InterPro" id="IPR006073">
    <property type="entry name" value="GTP-bd"/>
</dbReference>
<feature type="transmembrane region" description="Helical" evidence="1">
    <location>
        <begin position="293"/>
        <end position="321"/>
    </location>
</feature>
<organism evidence="3 4">
    <name type="scientific">Williamsia serinedens</name>
    <dbReference type="NCBI Taxonomy" id="391736"/>
    <lineage>
        <taxon>Bacteria</taxon>
        <taxon>Bacillati</taxon>
        <taxon>Actinomycetota</taxon>
        <taxon>Actinomycetes</taxon>
        <taxon>Mycobacteriales</taxon>
        <taxon>Nocardiaceae</taxon>
        <taxon>Williamsia</taxon>
    </lineage>
</organism>
<feature type="transmembrane region" description="Helical" evidence="1">
    <location>
        <begin position="598"/>
        <end position="618"/>
    </location>
</feature>
<protein>
    <submittedName>
        <fullName evidence="3">Ferrous iron transport protein B</fullName>
    </submittedName>
</protein>
<evidence type="ECO:0000256" key="1">
    <source>
        <dbReference type="SAM" id="Phobius"/>
    </source>
</evidence>
<comment type="caution">
    <text evidence="3">The sequence shown here is derived from an EMBL/GenBank/DDBJ whole genome shotgun (WGS) entry which is preliminary data.</text>
</comment>
<dbReference type="PANTHER" id="PTHR43185">
    <property type="entry name" value="FERROUS IRON TRANSPORT PROTEIN B"/>
    <property type="match status" value="1"/>
</dbReference>
<dbReference type="InterPro" id="IPR050860">
    <property type="entry name" value="FeoB_GTPase"/>
</dbReference>
<dbReference type="InterPro" id="IPR011642">
    <property type="entry name" value="Gate_dom"/>
</dbReference>
<evidence type="ECO:0000259" key="2">
    <source>
        <dbReference type="PROSITE" id="PS51711"/>
    </source>
</evidence>
<feature type="transmembrane region" description="Helical" evidence="1">
    <location>
        <begin position="411"/>
        <end position="432"/>
    </location>
</feature>
<dbReference type="Gene3D" id="3.40.50.300">
    <property type="entry name" value="P-loop containing nucleotide triphosphate hydrolases"/>
    <property type="match status" value="1"/>
</dbReference>